<name>A0A8C8ADK4_9STRI</name>
<dbReference type="PANTHER" id="PTHR48424:SF3">
    <property type="entry name" value="DYNEIN LIGHT CHAIN-RELATED"/>
    <property type="match status" value="1"/>
</dbReference>
<proteinExistence type="predicted"/>
<dbReference type="AlphaFoldDB" id="A0A8C8ADK4"/>
<accession>A0A8C8ADK4</accession>
<sequence>MRSLRSPSTQTVLLTPICSLTQADEDELTGFVSHKIPSYSALPVNTNPLYMSCNIMLNIAFLWRLNGTRYSILLHLFRHVCILCHSPLITHGYL</sequence>
<organism evidence="1 2">
    <name type="scientific">Otus sunia</name>
    <name type="common">Oriental scops-owl</name>
    <dbReference type="NCBI Taxonomy" id="257818"/>
    <lineage>
        <taxon>Eukaryota</taxon>
        <taxon>Metazoa</taxon>
        <taxon>Chordata</taxon>
        <taxon>Craniata</taxon>
        <taxon>Vertebrata</taxon>
        <taxon>Euteleostomi</taxon>
        <taxon>Archelosauria</taxon>
        <taxon>Archosauria</taxon>
        <taxon>Dinosauria</taxon>
        <taxon>Saurischia</taxon>
        <taxon>Theropoda</taxon>
        <taxon>Coelurosauria</taxon>
        <taxon>Aves</taxon>
        <taxon>Neognathae</taxon>
        <taxon>Neoaves</taxon>
        <taxon>Telluraves</taxon>
        <taxon>Strigiformes</taxon>
        <taxon>Strigidae</taxon>
        <taxon>Otus</taxon>
    </lineage>
</organism>
<dbReference type="PANTHER" id="PTHR48424">
    <property type="entry name" value="DYNEIN LIGHT CHAIN-RELATED"/>
    <property type="match status" value="1"/>
</dbReference>
<evidence type="ECO:0000313" key="2">
    <source>
        <dbReference type="Proteomes" id="UP000694552"/>
    </source>
</evidence>
<protein>
    <submittedName>
        <fullName evidence="1">Uncharacterized protein</fullName>
    </submittedName>
</protein>
<reference evidence="1" key="2">
    <citation type="submission" date="2025-09" db="UniProtKB">
        <authorList>
            <consortium name="Ensembl"/>
        </authorList>
    </citation>
    <scope>IDENTIFICATION</scope>
</reference>
<dbReference type="Ensembl" id="ENSOSUT00000003989.1">
    <property type="protein sequence ID" value="ENSOSUP00000003871.1"/>
    <property type="gene ID" value="ENSOSUG00000002806.1"/>
</dbReference>
<evidence type="ECO:0000313" key="1">
    <source>
        <dbReference type="Ensembl" id="ENSOSUP00000003871.1"/>
    </source>
</evidence>
<keyword evidence="2" id="KW-1185">Reference proteome</keyword>
<dbReference type="Proteomes" id="UP000694552">
    <property type="component" value="Unplaced"/>
</dbReference>
<reference evidence="1" key="1">
    <citation type="submission" date="2025-08" db="UniProtKB">
        <authorList>
            <consortium name="Ensembl"/>
        </authorList>
    </citation>
    <scope>IDENTIFICATION</scope>
</reference>